<proteinExistence type="evidence at transcript level"/>
<keyword evidence="1" id="KW-0472">Membrane</keyword>
<organism evidence="2">
    <name type="scientific">Erodium trifolium</name>
    <dbReference type="NCBI Taxonomy" id="337410"/>
    <lineage>
        <taxon>Eukaryota</taxon>
        <taxon>Viridiplantae</taxon>
        <taxon>Streptophyta</taxon>
        <taxon>Embryophyta</taxon>
        <taxon>Tracheophyta</taxon>
        <taxon>Spermatophyta</taxon>
        <taxon>Magnoliopsida</taxon>
        <taxon>eudicotyledons</taxon>
        <taxon>Gunneridae</taxon>
        <taxon>Pentapetalae</taxon>
        <taxon>rosids</taxon>
        <taxon>malvids</taxon>
        <taxon>Geraniales</taxon>
        <taxon>Geraniaceae</taxon>
        <taxon>Erodium</taxon>
    </lineage>
</organism>
<dbReference type="AlphaFoldDB" id="A0A0F7CZC3"/>
<dbReference type="InterPro" id="IPR036869">
    <property type="entry name" value="J_dom_sf"/>
</dbReference>
<reference evidence="2" key="1">
    <citation type="journal article" date="2015" name="BMC Plant Biol.">
        <title>NDH expression marks major transitions in plant evolution and reveals coordinate intracellular gene loss.</title>
        <authorList>
            <person name="Ruhlman T.A."/>
            <person name="Chang W.J."/>
            <person name="Chen J.J."/>
            <person name="Huang Y.T."/>
            <person name="Chan M.T."/>
            <person name="Zhang J."/>
            <person name="Liao D.C."/>
            <person name="Blazier J.C."/>
            <person name="Jin X."/>
            <person name="Shih M.C."/>
            <person name="Jansen R.K."/>
            <person name="Lin C.S."/>
        </authorList>
    </citation>
    <scope>NUCLEOTIDE SEQUENCE</scope>
</reference>
<dbReference type="GO" id="GO:0009535">
    <property type="term" value="C:chloroplast thylakoid membrane"/>
    <property type="evidence" value="ECO:0007669"/>
    <property type="project" value="InterPro"/>
</dbReference>
<keyword evidence="1" id="KW-0812">Transmembrane</keyword>
<dbReference type="SUPFAM" id="SSF46565">
    <property type="entry name" value="Chaperone J-domain"/>
    <property type="match status" value="1"/>
</dbReference>
<evidence type="ECO:0000256" key="1">
    <source>
        <dbReference type="SAM" id="Phobius"/>
    </source>
</evidence>
<name>A0A0F7CZC3_9ROSI</name>
<dbReference type="EMBL" id="KM593446">
    <property type="protein sequence ID" value="AKG63619.1"/>
    <property type="molecule type" value="mRNA"/>
</dbReference>
<sequence length="215" mass="23520">MAVSSAAAAVSLSPRNFPPAKVTFTKSTSFSTRPSRRFVSTIRNSGDVPEEASTTTTLDTGIEVPEGPPSLISALNVERALRGLPITDKDYYGLLGLPRSCRSEEVIAGAYKTKVEDVLSRDLVEEEVTTKLELLKEACRVLSTAEERRLYDWSLSRSANPDSYSWPFEVDETVASRGEPPAQEPEDVGPTRVVGYVFLGWLIVSFIMSALLNSI</sequence>
<feature type="transmembrane region" description="Helical" evidence="1">
    <location>
        <begin position="193"/>
        <end position="212"/>
    </location>
</feature>
<protein>
    <submittedName>
        <fullName evidence="2">Chaperone DnaJ-domain superfamily protein</fullName>
    </submittedName>
</protein>
<dbReference type="PANTHER" id="PTHR47726">
    <property type="entry name" value="NAD(P)H-QUINONE OXIDOREDUCTASE SUBUNIT U, CHLOROPLASTIC"/>
    <property type="match status" value="1"/>
</dbReference>
<dbReference type="Gene3D" id="1.10.287.110">
    <property type="entry name" value="DnaJ domain"/>
    <property type="match status" value="1"/>
</dbReference>
<keyword evidence="1" id="KW-1133">Transmembrane helix</keyword>
<dbReference type="InterPro" id="IPR044199">
    <property type="entry name" value="NdhU_chloroplastic"/>
</dbReference>
<evidence type="ECO:0000313" key="2">
    <source>
        <dbReference type="EMBL" id="AKG63619.1"/>
    </source>
</evidence>
<accession>A0A0F7CZC3</accession>
<dbReference type="PANTHER" id="PTHR47726:SF1">
    <property type="entry name" value="NAD(P)H-QUINONE OXIDOREDUCTASE SUBUNIT U, CHLOROPLASTIC"/>
    <property type="match status" value="1"/>
</dbReference>
<dbReference type="GO" id="GO:0010598">
    <property type="term" value="C:NAD(P)H dehydrogenase complex (plastoquinone)"/>
    <property type="evidence" value="ECO:0007669"/>
    <property type="project" value="InterPro"/>
</dbReference>
<gene>
    <name evidence="2" type="primary">PnsB1</name>
</gene>